<dbReference type="SUPFAM" id="SSF54909">
    <property type="entry name" value="Dimeric alpha+beta barrel"/>
    <property type="match status" value="1"/>
</dbReference>
<protein>
    <submittedName>
        <fullName evidence="1">L-rhamnose mutarotase</fullName>
        <ecNumber evidence="1">5.1.3.-</ecNumber>
    </submittedName>
</protein>
<dbReference type="InterPro" id="IPR011008">
    <property type="entry name" value="Dimeric_a/b-barrel"/>
</dbReference>
<keyword evidence="2" id="KW-1185">Reference proteome</keyword>
<dbReference type="Gene3D" id="3.30.70.100">
    <property type="match status" value="1"/>
</dbReference>
<dbReference type="EC" id="5.1.3.-" evidence="1"/>
<reference evidence="1 2" key="1">
    <citation type="submission" date="2017-03" db="EMBL/GenBank/DDBJ databases">
        <authorList>
            <person name="Afonso C.L."/>
            <person name="Miller P.J."/>
            <person name="Scott M.A."/>
            <person name="Spackman E."/>
            <person name="Goraichik I."/>
            <person name="Dimitrov K.M."/>
            <person name="Suarez D.L."/>
            <person name="Swayne D.E."/>
        </authorList>
    </citation>
    <scope>NUCLEOTIDE SEQUENCE [LARGE SCALE GENOMIC DNA]</scope>
    <source>
        <strain evidence="1 2">CECT 7023</strain>
    </source>
</reference>
<dbReference type="EMBL" id="FWFZ01000035">
    <property type="protein sequence ID" value="SLN75380.1"/>
    <property type="molecule type" value="Genomic_DNA"/>
</dbReference>
<name>A0A1Y5TWU0_9RHOB</name>
<accession>A0A1Y5TWU0</accession>
<keyword evidence="1" id="KW-0413">Isomerase</keyword>
<dbReference type="GO" id="GO:0019301">
    <property type="term" value="P:rhamnose catabolic process"/>
    <property type="evidence" value="ECO:0007669"/>
    <property type="project" value="TreeGrafter"/>
</dbReference>
<gene>
    <name evidence="1" type="primary">rhaM_4</name>
    <name evidence="1" type="ORF">ROA7023_03951</name>
</gene>
<dbReference type="InterPro" id="IPR008000">
    <property type="entry name" value="Rham/fucose_mutarotase"/>
</dbReference>
<dbReference type="Pfam" id="PF05336">
    <property type="entry name" value="rhaM"/>
    <property type="match status" value="1"/>
</dbReference>
<proteinExistence type="predicted"/>
<dbReference type="GO" id="GO:0016857">
    <property type="term" value="F:racemase and epimerase activity, acting on carbohydrates and derivatives"/>
    <property type="evidence" value="ECO:0007669"/>
    <property type="project" value="InterPro"/>
</dbReference>
<dbReference type="PANTHER" id="PTHR34389">
    <property type="entry name" value="L-RHAMNOSE MUTAROTASE"/>
    <property type="match status" value="1"/>
</dbReference>
<organism evidence="1 2">
    <name type="scientific">Roseisalinus antarcticus</name>
    <dbReference type="NCBI Taxonomy" id="254357"/>
    <lineage>
        <taxon>Bacteria</taxon>
        <taxon>Pseudomonadati</taxon>
        <taxon>Pseudomonadota</taxon>
        <taxon>Alphaproteobacteria</taxon>
        <taxon>Rhodobacterales</taxon>
        <taxon>Roseobacteraceae</taxon>
        <taxon>Roseisalinus</taxon>
    </lineage>
</organism>
<dbReference type="PANTHER" id="PTHR34389:SF2">
    <property type="entry name" value="L-RHAMNOSE MUTAROTASE"/>
    <property type="match status" value="1"/>
</dbReference>
<dbReference type="RefSeq" id="WP_085880678.1">
    <property type="nucleotide sequence ID" value="NZ_FWFZ01000035.1"/>
</dbReference>
<dbReference type="AlphaFoldDB" id="A0A1Y5TWU0"/>
<sequence>MADLTRVSWVMHLKSGHEEAYRRKHDDIWPELAEAIRADGIRNYSIFRYGLTLFAYYEHEGPPRPVRPRDDIRLRWHEWMAPHMQTHPDNRPVSETVEEVFHID</sequence>
<dbReference type="Proteomes" id="UP000193900">
    <property type="component" value="Unassembled WGS sequence"/>
</dbReference>
<evidence type="ECO:0000313" key="2">
    <source>
        <dbReference type="Proteomes" id="UP000193900"/>
    </source>
</evidence>
<dbReference type="OrthoDB" id="9799608at2"/>
<evidence type="ECO:0000313" key="1">
    <source>
        <dbReference type="EMBL" id="SLN75380.1"/>
    </source>
</evidence>